<feature type="compositionally biased region" description="Basic and acidic residues" evidence="1">
    <location>
        <begin position="23"/>
        <end position="36"/>
    </location>
</feature>
<gene>
    <name evidence="2" type="ORF">SPARVUS_LOCUS11984424</name>
</gene>
<evidence type="ECO:0000313" key="2">
    <source>
        <dbReference type="EMBL" id="CAI9595958.1"/>
    </source>
</evidence>
<feature type="non-terminal residue" evidence="2">
    <location>
        <position position="76"/>
    </location>
</feature>
<dbReference type="EMBL" id="CATNWA010016863">
    <property type="protein sequence ID" value="CAI9595958.1"/>
    <property type="molecule type" value="Genomic_DNA"/>
</dbReference>
<accession>A0ABN9FH49</accession>
<evidence type="ECO:0000256" key="1">
    <source>
        <dbReference type="SAM" id="MobiDB-lite"/>
    </source>
</evidence>
<organism evidence="2 3">
    <name type="scientific">Staurois parvus</name>
    <dbReference type="NCBI Taxonomy" id="386267"/>
    <lineage>
        <taxon>Eukaryota</taxon>
        <taxon>Metazoa</taxon>
        <taxon>Chordata</taxon>
        <taxon>Craniata</taxon>
        <taxon>Vertebrata</taxon>
        <taxon>Euteleostomi</taxon>
        <taxon>Amphibia</taxon>
        <taxon>Batrachia</taxon>
        <taxon>Anura</taxon>
        <taxon>Neobatrachia</taxon>
        <taxon>Ranoidea</taxon>
        <taxon>Ranidae</taxon>
        <taxon>Staurois</taxon>
    </lineage>
</organism>
<dbReference type="Proteomes" id="UP001162483">
    <property type="component" value="Unassembled WGS sequence"/>
</dbReference>
<sequence>MSHFYIFEFSASSVPRTSRCRRDRNPEDRCRHRPEDITGDTAGGTHRGSAGQGKCRKDPGATLQCIPECSSGLPLV</sequence>
<proteinExistence type="predicted"/>
<feature type="region of interest" description="Disordered" evidence="1">
    <location>
        <begin position="17"/>
        <end position="58"/>
    </location>
</feature>
<comment type="caution">
    <text evidence="2">The sequence shown here is derived from an EMBL/GenBank/DDBJ whole genome shotgun (WGS) entry which is preliminary data.</text>
</comment>
<evidence type="ECO:0000313" key="3">
    <source>
        <dbReference type="Proteomes" id="UP001162483"/>
    </source>
</evidence>
<keyword evidence="3" id="KW-1185">Reference proteome</keyword>
<protein>
    <submittedName>
        <fullName evidence="2">Uncharacterized protein</fullName>
    </submittedName>
</protein>
<reference evidence="2" key="1">
    <citation type="submission" date="2023-05" db="EMBL/GenBank/DDBJ databases">
        <authorList>
            <person name="Stuckert A."/>
        </authorList>
    </citation>
    <scope>NUCLEOTIDE SEQUENCE</scope>
</reference>
<name>A0ABN9FH49_9NEOB</name>